<protein>
    <submittedName>
        <fullName evidence="2">DEKNAAC101612</fullName>
    </submittedName>
</protein>
<evidence type="ECO:0000256" key="1">
    <source>
        <dbReference type="SAM" id="MobiDB-lite"/>
    </source>
</evidence>
<feature type="compositionally biased region" description="Basic and acidic residues" evidence="1">
    <location>
        <begin position="34"/>
        <end position="51"/>
    </location>
</feature>
<feature type="region of interest" description="Disordered" evidence="1">
    <location>
        <begin position="30"/>
        <end position="58"/>
    </location>
</feature>
<evidence type="ECO:0000313" key="2">
    <source>
        <dbReference type="EMBL" id="VEU20736.1"/>
    </source>
</evidence>
<evidence type="ECO:0000313" key="3">
    <source>
        <dbReference type="Proteomes" id="UP000290900"/>
    </source>
</evidence>
<dbReference type="EMBL" id="CAACVR010000006">
    <property type="protein sequence ID" value="VEU20736.1"/>
    <property type="molecule type" value="Genomic_DNA"/>
</dbReference>
<organism evidence="2 3">
    <name type="scientific">Brettanomyces naardenensis</name>
    <name type="common">Yeast</name>
    <dbReference type="NCBI Taxonomy" id="13370"/>
    <lineage>
        <taxon>Eukaryota</taxon>
        <taxon>Fungi</taxon>
        <taxon>Dikarya</taxon>
        <taxon>Ascomycota</taxon>
        <taxon>Saccharomycotina</taxon>
        <taxon>Pichiomycetes</taxon>
        <taxon>Pichiales</taxon>
        <taxon>Pichiaceae</taxon>
        <taxon>Brettanomyces</taxon>
    </lineage>
</organism>
<keyword evidence="3" id="KW-1185">Reference proteome</keyword>
<accession>A0A448YIL2</accession>
<sequence length="1068" mass="121861">MLISTALSRAFIPYDSPQWEYKVRIEENASEPTTVEHHESFSIGLEERYDGDNDEEDDGEEIIYGRLEGTEWLVDGEAIEGSDRIVFAVNNTIRGYKKGPKGKFEIDRMIKFPNLDYTDVRINFLAFFKDFPSLMACLQGDRYLSVIESGSIVATIDLELKFQRLSILGNSIVVFGDSSYIIIVTYKDYTMTKSEVLYVDSWPCGFIRHRSYYYVIDSKGRYAIYRLKDDGELIQTDKKLMAGILNGEIGDRDYGRIVLIHEIGDNNNNRWIAVQETGWTIYQLSQSGSRFNQMMSSPLTSKFERLIETEAAEFGILMSNGDVMYANEGGVTLVNGEGGEGKPVDCFGVDRDLYGVFSYRKDSCWELRIRKLVNDKEGLLNWEDEYSVLAKFSQSCRQYYLDNEISIGRGNLLMIRKGSEEECVGKFDNKISKVIDATSTVGRGCLIVIGSGEITILLLSDHLRLLHRLNVSISMIRSINFIEGTGVLEFSNGKIVKYSDMNTLNSGAAPKDPTRIAIFQSSDEPIVLGDAPCILNNWLLRRPLKIYPFEYLLQRRDLMEMIGGLKEDRWVSILTPGATVSYRLPLEGNISAEMMLIHCCLQDEDSLPLSHSSIPLLPQLSKLVLQCDKSISDIAFDTIDKLFLHASKTSSEFALQVFDIWFGKMINRDKDDESVFYSTLLIGLCVANNDTDNEIEFFDEEVAEGLLRSIVDLLVDDDDRKSAVMLKLLIRLGYRIVKHPHLIDPLELFKVILDLRSKTMEKRRLELFDSCCQYLDSLYLEDPSFVTILLARMVMIDTIPALEYLNYLLIERSQQLTSSHMVIMVEALLNLVNKNTDEQVEELLHLTASILASHFNRLLCLNGSGKGMEVCIFLETMNLGYVGVIMRNQQYIYLVGGEFEGQKDSDVSIEATLKDKMGTSSSITNPKFSDDNLKVAALNFDHYCICLWDIKKPNRTLLSQVDVKVLKNDEIPLKVPNFDLQFIQSFWNSHKFSDRFLKTKLMDVVGEFNEEDDTIMVVTEKRTIPIANVLYKYMKVFEDIRWSDVDLEWIGNEKIGLKLRGNIIFTYD</sequence>
<dbReference type="AlphaFoldDB" id="A0A448YIL2"/>
<dbReference type="InParanoid" id="A0A448YIL2"/>
<reference evidence="2 3" key="1">
    <citation type="submission" date="2018-12" db="EMBL/GenBank/DDBJ databases">
        <authorList>
            <person name="Tiukova I."/>
            <person name="Dainat J."/>
        </authorList>
    </citation>
    <scope>NUCLEOTIDE SEQUENCE [LARGE SCALE GENOMIC DNA]</scope>
</reference>
<dbReference type="Proteomes" id="UP000290900">
    <property type="component" value="Unassembled WGS sequence"/>
</dbReference>
<proteinExistence type="predicted"/>
<dbReference type="OrthoDB" id="3989022at2759"/>
<gene>
    <name evidence="2" type="ORF">BRENAR_LOCUS1471</name>
</gene>
<name>A0A448YIL2_BRENA</name>